<keyword evidence="2" id="KW-0472">Membrane</keyword>
<dbReference type="RefSeq" id="XP_046114631.1">
    <property type="nucleotide sequence ID" value="XM_046266224.1"/>
</dbReference>
<reference evidence="3" key="1">
    <citation type="journal article" date="2021" name="IMA Fungus">
        <title>Genomic characterization of three marine fungi, including Emericellopsis atlantica sp. nov. with signatures of a generalist lifestyle and marine biomass degradation.</title>
        <authorList>
            <person name="Hagestad O.C."/>
            <person name="Hou L."/>
            <person name="Andersen J.H."/>
            <person name="Hansen E.H."/>
            <person name="Altermark B."/>
            <person name="Li C."/>
            <person name="Kuhnert E."/>
            <person name="Cox R.J."/>
            <person name="Crous P.W."/>
            <person name="Spatafora J.W."/>
            <person name="Lail K."/>
            <person name="Amirebrahimi M."/>
            <person name="Lipzen A."/>
            <person name="Pangilinan J."/>
            <person name="Andreopoulos W."/>
            <person name="Hayes R.D."/>
            <person name="Ng V."/>
            <person name="Grigoriev I.V."/>
            <person name="Jackson S.A."/>
            <person name="Sutton T.D.S."/>
            <person name="Dobson A.D.W."/>
            <person name="Rama T."/>
        </authorList>
    </citation>
    <scope>NUCLEOTIDE SEQUENCE</scope>
    <source>
        <strain evidence="3">TS7</strain>
    </source>
</reference>
<dbReference type="Proteomes" id="UP000887229">
    <property type="component" value="Unassembled WGS sequence"/>
</dbReference>
<sequence length="718" mass="78953">MVVRASISRKAIGSISHDHSSQTGHNSFDPESDDISLQNLARASRGRELPLYDPPERHRDRPRAGDDHDHDHEDESFVGITAATATHNHTSGYTSLAPNLEPAASSHDKRGAPSSPQLRPRHGFLFHVKAWWQELGCCLLAFGLFGGLVSLLRMYSGESPPSHLTTMVATIATICRALTVLPISEGLSQLKWNSFSRAERPLADLYAFDQASRGPMGSLQLLLTTRGRHLTCARLLGINTLAAAILLSGLATSPLTQAAIALEPPAYKVVQGAIAKRAVASGVGNSTTMDMLRQIGRQTMLMPELDRRDRIIGQLEPQCPAASCQWDPFESLAVCATTRNISSALLIQTMDLKEARRVLPGPYQKHAPPGDDYFPKLRNITLRSTSDYWWGDYFTVYDANWIGAWTPVKYLALDSATDLLTEHGGTYVARQQIMYKVDERDDLGSPGPLPSGSTGAYGAFEVNWQWCLRRYNVTVTDAVARTTMMRETIDVREYDTEELKATLVDAEGEEQFTFDFGPIALFEFRWNWTTADDVLGGQLLPDLWPQTFNESSNVQRLEEYAHRKVIDLADDMALAMSNYLRQVEESPEGKVKGRASIGLIVVVRWPWLSVLAAQIVLTAAFLGYVMVDAARTGVTIVKSSNMAELVALGKGKDVIGLDADNARGLFDGGTTQKVDKSLQASLVYTGSGWNLRVHQKDCSGERGSRVWGRVFGGGSRGP</sequence>
<evidence type="ECO:0000313" key="3">
    <source>
        <dbReference type="EMBL" id="KAG9250707.1"/>
    </source>
</evidence>
<feature type="compositionally biased region" description="Basic and acidic residues" evidence="1">
    <location>
        <begin position="45"/>
        <end position="73"/>
    </location>
</feature>
<dbReference type="OrthoDB" id="5376804at2759"/>
<evidence type="ECO:0000256" key="2">
    <source>
        <dbReference type="SAM" id="Phobius"/>
    </source>
</evidence>
<dbReference type="GeneID" id="70297127"/>
<dbReference type="InterPro" id="IPR021514">
    <property type="entry name" value="DUF3176"/>
</dbReference>
<dbReference type="AlphaFoldDB" id="A0A9P8CL45"/>
<proteinExistence type="predicted"/>
<name>A0A9P8CL45_9HYPO</name>
<organism evidence="3 4">
    <name type="scientific">Emericellopsis atlantica</name>
    <dbReference type="NCBI Taxonomy" id="2614577"/>
    <lineage>
        <taxon>Eukaryota</taxon>
        <taxon>Fungi</taxon>
        <taxon>Dikarya</taxon>
        <taxon>Ascomycota</taxon>
        <taxon>Pezizomycotina</taxon>
        <taxon>Sordariomycetes</taxon>
        <taxon>Hypocreomycetidae</taxon>
        <taxon>Hypocreales</taxon>
        <taxon>Bionectriaceae</taxon>
        <taxon>Emericellopsis</taxon>
    </lineage>
</organism>
<feature type="region of interest" description="Disordered" evidence="1">
    <location>
        <begin position="90"/>
        <end position="116"/>
    </location>
</feature>
<keyword evidence="4" id="KW-1185">Reference proteome</keyword>
<dbReference type="Pfam" id="PF11374">
    <property type="entry name" value="DUF3176"/>
    <property type="match status" value="1"/>
</dbReference>
<feature type="region of interest" description="Disordered" evidence="1">
    <location>
        <begin position="1"/>
        <end position="73"/>
    </location>
</feature>
<accession>A0A9P8CL45</accession>
<feature type="transmembrane region" description="Helical" evidence="2">
    <location>
        <begin position="131"/>
        <end position="152"/>
    </location>
</feature>
<evidence type="ECO:0000313" key="4">
    <source>
        <dbReference type="Proteomes" id="UP000887229"/>
    </source>
</evidence>
<gene>
    <name evidence="3" type="ORF">F5Z01DRAFT_693670</name>
</gene>
<evidence type="ECO:0000256" key="1">
    <source>
        <dbReference type="SAM" id="MobiDB-lite"/>
    </source>
</evidence>
<feature type="transmembrane region" description="Helical" evidence="2">
    <location>
        <begin position="235"/>
        <end position="255"/>
    </location>
</feature>
<protein>
    <submittedName>
        <fullName evidence="3">Uncharacterized protein</fullName>
    </submittedName>
</protein>
<dbReference type="EMBL" id="MU251274">
    <property type="protein sequence ID" value="KAG9250707.1"/>
    <property type="molecule type" value="Genomic_DNA"/>
</dbReference>
<keyword evidence="2" id="KW-1133">Transmembrane helix</keyword>
<feature type="transmembrane region" description="Helical" evidence="2">
    <location>
        <begin position="605"/>
        <end position="627"/>
    </location>
</feature>
<keyword evidence="2" id="KW-0812">Transmembrane</keyword>
<dbReference type="PANTHER" id="PTHR35394:SF5">
    <property type="entry name" value="DUF3176 DOMAIN-CONTAINING PROTEIN"/>
    <property type="match status" value="1"/>
</dbReference>
<comment type="caution">
    <text evidence="3">The sequence shown here is derived from an EMBL/GenBank/DDBJ whole genome shotgun (WGS) entry which is preliminary data.</text>
</comment>
<dbReference type="PANTHER" id="PTHR35394">
    <property type="entry name" value="DUF3176 DOMAIN-CONTAINING PROTEIN"/>
    <property type="match status" value="1"/>
</dbReference>